<sequence>MADEQRRRPFSFEEYADILFYYGDPRGNAEEARQHSLSRISNTVSLAGGTRLLPGDCGERKPIRNECKLISNIVVVINRPEQSCVNLTVNEINFLTDGKERWSCPACCKQGRVTRSGSTSSTCGARSETTAPLQPDQSASTDTLTLILNQLSTKACDIKDIKNSQSQLRTDVAYCRNSLQQHSDSISRHEDLIADCETNIQNIQKLLGTSVAALNNRGKDPKRLRHNRSANLKFNTYRKVAGVPVGNTF</sequence>
<dbReference type="EMBL" id="CAKOFQ010006761">
    <property type="protein sequence ID" value="CAH1969168.1"/>
    <property type="molecule type" value="Genomic_DNA"/>
</dbReference>
<gene>
    <name evidence="2" type="ORF">ACAOBT_LOCUS8276</name>
</gene>
<dbReference type="Proteomes" id="UP001152888">
    <property type="component" value="Unassembled WGS sequence"/>
</dbReference>
<organism evidence="2 3">
    <name type="scientific">Acanthoscelides obtectus</name>
    <name type="common">Bean weevil</name>
    <name type="synonym">Bruchus obtectus</name>
    <dbReference type="NCBI Taxonomy" id="200917"/>
    <lineage>
        <taxon>Eukaryota</taxon>
        <taxon>Metazoa</taxon>
        <taxon>Ecdysozoa</taxon>
        <taxon>Arthropoda</taxon>
        <taxon>Hexapoda</taxon>
        <taxon>Insecta</taxon>
        <taxon>Pterygota</taxon>
        <taxon>Neoptera</taxon>
        <taxon>Endopterygota</taxon>
        <taxon>Coleoptera</taxon>
        <taxon>Polyphaga</taxon>
        <taxon>Cucujiformia</taxon>
        <taxon>Chrysomeloidea</taxon>
        <taxon>Chrysomelidae</taxon>
        <taxon>Bruchinae</taxon>
        <taxon>Bruchini</taxon>
        <taxon>Acanthoscelides</taxon>
    </lineage>
</organism>
<comment type="caution">
    <text evidence="2">The sequence shown here is derived from an EMBL/GenBank/DDBJ whole genome shotgun (WGS) entry which is preliminary data.</text>
</comment>
<proteinExistence type="predicted"/>
<feature type="compositionally biased region" description="Low complexity" evidence="1">
    <location>
        <begin position="116"/>
        <end position="127"/>
    </location>
</feature>
<dbReference type="AlphaFoldDB" id="A0A9P0KDD3"/>
<name>A0A9P0KDD3_ACAOB</name>
<keyword evidence="3" id="KW-1185">Reference proteome</keyword>
<protein>
    <submittedName>
        <fullName evidence="2">Uncharacterized protein</fullName>
    </submittedName>
</protein>
<feature type="compositionally biased region" description="Polar residues" evidence="1">
    <location>
        <begin position="128"/>
        <end position="137"/>
    </location>
</feature>
<feature type="region of interest" description="Disordered" evidence="1">
    <location>
        <begin position="116"/>
        <end position="137"/>
    </location>
</feature>
<evidence type="ECO:0000256" key="1">
    <source>
        <dbReference type="SAM" id="MobiDB-lite"/>
    </source>
</evidence>
<reference evidence="2" key="1">
    <citation type="submission" date="2022-03" db="EMBL/GenBank/DDBJ databases">
        <authorList>
            <person name="Sayadi A."/>
        </authorList>
    </citation>
    <scope>NUCLEOTIDE SEQUENCE</scope>
</reference>
<evidence type="ECO:0000313" key="2">
    <source>
        <dbReference type="EMBL" id="CAH1969168.1"/>
    </source>
</evidence>
<evidence type="ECO:0000313" key="3">
    <source>
        <dbReference type="Proteomes" id="UP001152888"/>
    </source>
</evidence>
<accession>A0A9P0KDD3</accession>
<dbReference type="OrthoDB" id="6762925at2759"/>